<dbReference type="EMBL" id="MU151054">
    <property type="protein sequence ID" value="KAF9454431.1"/>
    <property type="molecule type" value="Genomic_DNA"/>
</dbReference>
<dbReference type="OrthoDB" id="2968423at2759"/>
<dbReference type="AlphaFoldDB" id="A0A9P6C6W0"/>
<accession>A0A9P6C6W0</accession>
<gene>
    <name evidence="1" type="ORF">P691DRAFT_396790</name>
</gene>
<organism evidence="1 2">
    <name type="scientific">Macrolepiota fuliginosa MF-IS2</name>
    <dbReference type="NCBI Taxonomy" id="1400762"/>
    <lineage>
        <taxon>Eukaryota</taxon>
        <taxon>Fungi</taxon>
        <taxon>Dikarya</taxon>
        <taxon>Basidiomycota</taxon>
        <taxon>Agaricomycotina</taxon>
        <taxon>Agaricomycetes</taxon>
        <taxon>Agaricomycetidae</taxon>
        <taxon>Agaricales</taxon>
        <taxon>Agaricineae</taxon>
        <taxon>Agaricaceae</taxon>
        <taxon>Macrolepiota</taxon>
    </lineage>
</organism>
<evidence type="ECO:0000313" key="1">
    <source>
        <dbReference type="EMBL" id="KAF9454431.1"/>
    </source>
</evidence>
<keyword evidence="2" id="KW-1185">Reference proteome</keyword>
<reference evidence="1" key="1">
    <citation type="submission" date="2020-11" db="EMBL/GenBank/DDBJ databases">
        <authorList>
            <consortium name="DOE Joint Genome Institute"/>
            <person name="Ahrendt S."/>
            <person name="Riley R."/>
            <person name="Andreopoulos W."/>
            <person name="Labutti K."/>
            <person name="Pangilinan J."/>
            <person name="Ruiz-Duenas F.J."/>
            <person name="Barrasa J.M."/>
            <person name="Sanchez-Garcia M."/>
            <person name="Camarero S."/>
            <person name="Miyauchi S."/>
            <person name="Serrano A."/>
            <person name="Linde D."/>
            <person name="Babiker R."/>
            <person name="Drula E."/>
            <person name="Ayuso-Fernandez I."/>
            <person name="Pacheco R."/>
            <person name="Padilla G."/>
            <person name="Ferreira P."/>
            <person name="Barriuso J."/>
            <person name="Kellner H."/>
            <person name="Castanera R."/>
            <person name="Alfaro M."/>
            <person name="Ramirez L."/>
            <person name="Pisabarro A.G."/>
            <person name="Kuo A."/>
            <person name="Tritt A."/>
            <person name="Lipzen A."/>
            <person name="He G."/>
            <person name="Yan M."/>
            <person name="Ng V."/>
            <person name="Cullen D."/>
            <person name="Martin F."/>
            <person name="Rosso M.-N."/>
            <person name="Henrissat B."/>
            <person name="Hibbett D."/>
            <person name="Martinez A.T."/>
            <person name="Grigoriev I.V."/>
        </authorList>
    </citation>
    <scope>NUCLEOTIDE SEQUENCE</scope>
    <source>
        <strain evidence="1">MF-IS2</strain>
    </source>
</reference>
<name>A0A9P6C6W0_9AGAR</name>
<sequence>MPANLPHDVWLNIAGHLPILGLRTLYSVNAALFHIALDARYRQISLIYWDDRLLRTLIRLRDPFIARRVKILHIYPGFLKEVMDKDAISRGKDSHRPSSSFRVRLADIAQQFDKVFAPSKAHGDRQGAPQNLYDLPPRQATDKLRERLKTPQDVMTAVLDFLRGLPSLTDYYVTWYGLPTADDNALSLTSLAVPCIGTPLLSPTLTKLSLDISLENIHALCTADFHVARLEHLHLHLHSDHQLSPESLCHILHDRLANSVSNLAPYLRSLSIEAHEPMDIGPLFNGLVTLTKLDTLALALPLQKPHLGNPKALARFLRRQAETIRVLRLRATQHDAGSTGAASGAHWRRIGTPDPWSLNSWIRTAFGSDAGEEYQEWYYEQEEDGTHDYPLGEYDMDALESLEVSSNLLPLETAIYCAERFGSKVKTLGLLGSVKSFEFVKELVKVLGRNVDGCEEVDGDGEDVVWQWLTPSPVTPSSKAPPSSSVNTNLRTLRIGPVPLSPELLDLLANNLRSLQHLELIVKHFLPSQDDVPIYGPSRTRGDGDGIQLDEQVVCVPP</sequence>
<evidence type="ECO:0000313" key="2">
    <source>
        <dbReference type="Proteomes" id="UP000807342"/>
    </source>
</evidence>
<proteinExistence type="predicted"/>
<protein>
    <submittedName>
        <fullName evidence="1">Uncharacterized protein</fullName>
    </submittedName>
</protein>
<comment type="caution">
    <text evidence="1">The sequence shown here is derived from an EMBL/GenBank/DDBJ whole genome shotgun (WGS) entry which is preliminary data.</text>
</comment>
<dbReference type="Proteomes" id="UP000807342">
    <property type="component" value="Unassembled WGS sequence"/>
</dbReference>